<keyword evidence="3" id="KW-0378">Hydrolase</keyword>
<sequence>MTGFVGNCAIALTIVGSALAQGKWYPEVLNDGTPAGELLNVSGTQIYQSYPALYSKNSTPAVLFVTDIYGLPLLQNKLLADSIAKAGYLVVLPDLFKGDAIPVQTPEGGLNLTAWRLRHSTDEIDSIIASTIKYIQTDLGAKKIGGVGYCFGGKYVPRFLAEGKGLDAGFIAHPSGLETAEIQAIAHPITIAAGELDTAFNVTGRHAAESILQTKNATYQLNLYSGAPHGFAVRPDLSVPRQKYAKETAFFQAVRWFDAWL</sequence>
<dbReference type="AlphaFoldDB" id="A0A6A5ZEM3"/>
<reference evidence="3" key="1">
    <citation type="journal article" date="2020" name="Stud. Mycol.">
        <title>101 Dothideomycetes genomes: a test case for predicting lifestyles and emergence of pathogens.</title>
        <authorList>
            <person name="Haridas S."/>
            <person name="Albert R."/>
            <person name="Binder M."/>
            <person name="Bloem J."/>
            <person name="Labutti K."/>
            <person name="Salamov A."/>
            <person name="Andreopoulos B."/>
            <person name="Baker S."/>
            <person name="Barry K."/>
            <person name="Bills G."/>
            <person name="Bluhm B."/>
            <person name="Cannon C."/>
            <person name="Castanera R."/>
            <person name="Culley D."/>
            <person name="Daum C."/>
            <person name="Ezra D."/>
            <person name="Gonzalez J."/>
            <person name="Henrissat B."/>
            <person name="Kuo A."/>
            <person name="Liang C."/>
            <person name="Lipzen A."/>
            <person name="Lutzoni F."/>
            <person name="Magnuson J."/>
            <person name="Mondo S."/>
            <person name="Nolan M."/>
            <person name="Ohm R."/>
            <person name="Pangilinan J."/>
            <person name="Park H.-J."/>
            <person name="Ramirez L."/>
            <person name="Alfaro M."/>
            <person name="Sun H."/>
            <person name="Tritt A."/>
            <person name="Yoshinaga Y."/>
            <person name="Zwiers L.-H."/>
            <person name="Turgeon B."/>
            <person name="Goodwin S."/>
            <person name="Spatafora J."/>
            <person name="Crous P."/>
            <person name="Grigoriev I."/>
        </authorList>
    </citation>
    <scope>NUCLEOTIDE SEQUENCE</scope>
    <source>
        <strain evidence="3">CBS 627.86</strain>
    </source>
</reference>
<dbReference type="Proteomes" id="UP000799770">
    <property type="component" value="Unassembled WGS sequence"/>
</dbReference>
<gene>
    <name evidence="3" type="ORF">BDV96DRAFT_611544</name>
</gene>
<dbReference type="PANTHER" id="PTHR17630">
    <property type="entry name" value="DIENELACTONE HYDROLASE"/>
    <property type="match status" value="1"/>
</dbReference>
<dbReference type="OrthoDB" id="17560at2759"/>
<dbReference type="Gene3D" id="3.40.50.1820">
    <property type="entry name" value="alpha/beta hydrolase"/>
    <property type="match status" value="1"/>
</dbReference>
<keyword evidence="1" id="KW-0732">Signal</keyword>
<evidence type="ECO:0000259" key="2">
    <source>
        <dbReference type="Pfam" id="PF01738"/>
    </source>
</evidence>
<dbReference type="InterPro" id="IPR029058">
    <property type="entry name" value="AB_hydrolase_fold"/>
</dbReference>
<accession>A0A6A5ZEM3</accession>
<organism evidence="3 4">
    <name type="scientific">Lophiotrema nucula</name>
    <dbReference type="NCBI Taxonomy" id="690887"/>
    <lineage>
        <taxon>Eukaryota</taxon>
        <taxon>Fungi</taxon>
        <taxon>Dikarya</taxon>
        <taxon>Ascomycota</taxon>
        <taxon>Pezizomycotina</taxon>
        <taxon>Dothideomycetes</taxon>
        <taxon>Pleosporomycetidae</taxon>
        <taxon>Pleosporales</taxon>
        <taxon>Lophiotremataceae</taxon>
        <taxon>Lophiotrema</taxon>
    </lineage>
</organism>
<evidence type="ECO:0000313" key="3">
    <source>
        <dbReference type="EMBL" id="KAF2117950.1"/>
    </source>
</evidence>
<evidence type="ECO:0000256" key="1">
    <source>
        <dbReference type="SAM" id="SignalP"/>
    </source>
</evidence>
<dbReference type="GO" id="GO:0016787">
    <property type="term" value="F:hydrolase activity"/>
    <property type="evidence" value="ECO:0007669"/>
    <property type="project" value="UniProtKB-KW"/>
</dbReference>
<dbReference type="InterPro" id="IPR002925">
    <property type="entry name" value="Dienelactn_hydro"/>
</dbReference>
<feature type="signal peptide" evidence="1">
    <location>
        <begin position="1"/>
        <end position="20"/>
    </location>
</feature>
<dbReference type="Pfam" id="PF01738">
    <property type="entry name" value="DLH"/>
    <property type="match status" value="1"/>
</dbReference>
<protein>
    <submittedName>
        <fullName evidence="3">Dienelactone hydrolase family-domain-containing protein</fullName>
    </submittedName>
</protein>
<dbReference type="PANTHER" id="PTHR17630:SF44">
    <property type="entry name" value="PROTEIN AIM2"/>
    <property type="match status" value="1"/>
</dbReference>
<dbReference type="EMBL" id="ML977318">
    <property type="protein sequence ID" value="KAF2117950.1"/>
    <property type="molecule type" value="Genomic_DNA"/>
</dbReference>
<feature type="chain" id="PRO_5025340423" evidence="1">
    <location>
        <begin position="21"/>
        <end position="261"/>
    </location>
</feature>
<keyword evidence="4" id="KW-1185">Reference proteome</keyword>
<proteinExistence type="predicted"/>
<feature type="domain" description="Dienelactone hydrolase" evidence="2">
    <location>
        <begin position="56"/>
        <end position="259"/>
    </location>
</feature>
<dbReference type="SUPFAM" id="SSF53474">
    <property type="entry name" value="alpha/beta-Hydrolases"/>
    <property type="match status" value="1"/>
</dbReference>
<evidence type="ECO:0000313" key="4">
    <source>
        <dbReference type="Proteomes" id="UP000799770"/>
    </source>
</evidence>
<name>A0A6A5ZEM3_9PLEO</name>